<keyword evidence="2" id="KW-1185">Reference proteome</keyword>
<dbReference type="AlphaFoldDB" id="A0AAD4W3A1"/>
<sequence>MAQLLQMQILTPNLILNLDLILMTPNPIRNQDPILTTPTMTTTTTTTPTLTITLIPTPMMTPTLNLSLIHTPIPTSTLTPAPTQDHILIQIPTKPVSHASSAAQIMTSRLMTSTHEPDCAYCGDPGHTRETCFKLHGYPD</sequence>
<organism evidence="1 2">
    <name type="scientific">Prunus dulcis</name>
    <name type="common">Almond</name>
    <name type="synonym">Amygdalus dulcis</name>
    <dbReference type="NCBI Taxonomy" id="3755"/>
    <lineage>
        <taxon>Eukaryota</taxon>
        <taxon>Viridiplantae</taxon>
        <taxon>Streptophyta</taxon>
        <taxon>Embryophyta</taxon>
        <taxon>Tracheophyta</taxon>
        <taxon>Spermatophyta</taxon>
        <taxon>Magnoliopsida</taxon>
        <taxon>eudicotyledons</taxon>
        <taxon>Gunneridae</taxon>
        <taxon>Pentapetalae</taxon>
        <taxon>rosids</taxon>
        <taxon>fabids</taxon>
        <taxon>Rosales</taxon>
        <taxon>Rosaceae</taxon>
        <taxon>Amygdaloideae</taxon>
        <taxon>Amygdaleae</taxon>
        <taxon>Prunus</taxon>
    </lineage>
</organism>
<gene>
    <name evidence="1" type="ORF">L3X38_024964</name>
</gene>
<comment type="caution">
    <text evidence="1">The sequence shown here is derived from an EMBL/GenBank/DDBJ whole genome shotgun (WGS) entry which is preliminary data.</text>
</comment>
<proteinExistence type="predicted"/>
<name>A0AAD4W3A1_PRUDU</name>
<accession>A0AAD4W3A1</accession>
<dbReference type="EMBL" id="JAJFAZ020000004">
    <property type="protein sequence ID" value="KAI5334831.1"/>
    <property type="molecule type" value="Genomic_DNA"/>
</dbReference>
<dbReference type="Proteomes" id="UP001054821">
    <property type="component" value="Chromosome 4"/>
</dbReference>
<evidence type="ECO:0000313" key="2">
    <source>
        <dbReference type="Proteomes" id="UP001054821"/>
    </source>
</evidence>
<reference evidence="1 2" key="1">
    <citation type="journal article" date="2022" name="G3 (Bethesda)">
        <title>Whole-genome sequence and methylome profiling of the almond [Prunus dulcis (Mill.) D.A. Webb] cultivar 'Nonpareil'.</title>
        <authorList>
            <person name="D'Amico-Willman K.M."/>
            <person name="Ouma W.Z."/>
            <person name="Meulia T."/>
            <person name="Sideli G.M."/>
            <person name="Gradziel T.M."/>
            <person name="Fresnedo-Ramirez J."/>
        </authorList>
    </citation>
    <scope>NUCLEOTIDE SEQUENCE [LARGE SCALE GENOMIC DNA]</scope>
    <source>
        <strain evidence="1">Clone GOH B32 T37-40</strain>
    </source>
</reference>
<evidence type="ECO:0000313" key="1">
    <source>
        <dbReference type="EMBL" id="KAI5334831.1"/>
    </source>
</evidence>
<protein>
    <submittedName>
        <fullName evidence="1">Uncharacterized protein</fullName>
    </submittedName>
</protein>